<dbReference type="EMBL" id="KK122150">
    <property type="protein sequence ID" value="KFM82027.1"/>
    <property type="molecule type" value="Genomic_DNA"/>
</dbReference>
<organism evidence="2 3">
    <name type="scientific">Stegodyphus mimosarum</name>
    <name type="common">African social velvet spider</name>
    <dbReference type="NCBI Taxonomy" id="407821"/>
    <lineage>
        <taxon>Eukaryota</taxon>
        <taxon>Metazoa</taxon>
        <taxon>Ecdysozoa</taxon>
        <taxon>Arthropoda</taxon>
        <taxon>Chelicerata</taxon>
        <taxon>Arachnida</taxon>
        <taxon>Araneae</taxon>
        <taxon>Araneomorphae</taxon>
        <taxon>Entelegynae</taxon>
        <taxon>Eresoidea</taxon>
        <taxon>Eresidae</taxon>
        <taxon>Stegodyphus</taxon>
    </lineage>
</organism>
<evidence type="ECO:0000313" key="3">
    <source>
        <dbReference type="Proteomes" id="UP000054359"/>
    </source>
</evidence>
<keyword evidence="2" id="KW-0418">Kinase</keyword>
<evidence type="ECO:0000313" key="2">
    <source>
        <dbReference type="EMBL" id="KFM82027.1"/>
    </source>
</evidence>
<feature type="domain" description="Fibronectin type-III" evidence="1">
    <location>
        <begin position="79"/>
        <end position="123"/>
    </location>
</feature>
<evidence type="ECO:0000259" key="1">
    <source>
        <dbReference type="PROSITE" id="PS50853"/>
    </source>
</evidence>
<dbReference type="InterPro" id="IPR003961">
    <property type="entry name" value="FN3_dom"/>
</dbReference>
<proteinExistence type="predicted"/>
<keyword evidence="2" id="KW-0808">Transferase</keyword>
<dbReference type="AlphaFoldDB" id="A0A087UXD8"/>
<protein>
    <submittedName>
        <fullName evidence="2">Proto-oncogene tyrosine-protein kinase ROS</fullName>
    </submittedName>
</protein>
<reference evidence="2 3" key="1">
    <citation type="submission" date="2013-11" db="EMBL/GenBank/DDBJ databases">
        <title>Genome sequencing of Stegodyphus mimosarum.</title>
        <authorList>
            <person name="Bechsgaard J."/>
        </authorList>
    </citation>
    <scope>NUCLEOTIDE SEQUENCE [LARGE SCALE GENOMIC DNA]</scope>
</reference>
<dbReference type="InterPro" id="IPR013783">
    <property type="entry name" value="Ig-like_fold"/>
</dbReference>
<dbReference type="GO" id="GO:0016301">
    <property type="term" value="F:kinase activity"/>
    <property type="evidence" value="ECO:0007669"/>
    <property type="project" value="UniProtKB-KW"/>
</dbReference>
<name>A0A087UXD8_STEMI</name>
<dbReference type="SUPFAM" id="SSF49265">
    <property type="entry name" value="Fibronectin type III"/>
    <property type="match status" value="1"/>
</dbReference>
<gene>
    <name evidence="2" type="ORF">X975_09544</name>
</gene>
<dbReference type="Gene3D" id="2.60.40.10">
    <property type="entry name" value="Immunoglobulins"/>
    <property type="match status" value="2"/>
</dbReference>
<sequence length="123" mass="14219">MAASAHLNISYLVQYRYSHSSDWEYYKPHNLLRDNWLKVEDLHPYTKYRFRVAWILLENYPPLFSEESIVISTLPYGAPSTSPTITCLTAVSCTRVSVSWNPPPFANGPILSYVLYIREYPVG</sequence>
<feature type="non-terminal residue" evidence="2">
    <location>
        <position position="123"/>
    </location>
</feature>
<dbReference type="InterPro" id="IPR036116">
    <property type="entry name" value="FN3_sf"/>
</dbReference>
<dbReference type="PROSITE" id="PS50853">
    <property type="entry name" value="FN3"/>
    <property type="match status" value="2"/>
</dbReference>
<dbReference type="Proteomes" id="UP000054359">
    <property type="component" value="Unassembled WGS sequence"/>
</dbReference>
<dbReference type="STRING" id="407821.A0A087UXD8"/>
<dbReference type="OrthoDB" id="65481at2759"/>
<feature type="domain" description="Fibronectin type-III" evidence="1">
    <location>
        <begin position="1"/>
        <end position="76"/>
    </location>
</feature>
<dbReference type="CDD" id="cd00063">
    <property type="entry name" value="FN3"/>
    <property type="match status" value="2"/>
</dbReference>
<keyword evidence="3" id="KW-1185">Reference proteome</keyword>
<accession>A0A087UXD8</accession>